<feature type="binding site" evidence="9">
    <location>
        <begin position="252"/>
        <end position="259"/>
    </location>
    <ligand>
        <name>ATP</name>
        <dbReference type="ChEBI" id="CHEBI:30616"/>
    </ligand>
</feature>
<dbReference type="Pfam" id="PF05362">
    <property type="entry name" value="Lon_C"/>
    <property type="match status" value="1"/>
</dbReference>
<keyword evidence="1 11" id="KW-0645">Protease</keyword>
<dbReference type="Gene3D" id="3.30.230.10">
    <property type="match status" value="1"/>
</dbReference>
<dbReference type="InterPro" id="IPR020568">
    <property type="entry name" value="Ribosomal_Su5_D2-typ_SF"/>
</dbReference>
<dbReference type="Gene3D" id="1.20.5.5270">
    <property type="match status" value="1"/>
</dbReference>
<dbReference type="PROSITE" id="PS50110">
    <property type="entry name" value="RESPONSE_REGULATORY"/>
    <property type="match status" value="1"/>
</dbReference>
<dbReference type="InterPro" id="IPR003959">
    <property type="entry name" value="ATPase_AAA_core"/>
</dbReference>
<feature type="domain" description="Lon proteolytic" evidence="13">
    <location>
        <begin position="489"/>
        <end position="670"/>
    </location>
</feature>
<accession>A0A8G2FHA2</accession>
<dbReference type="PIRSF" id="PIRSF001174">
    <property type="entry name" value="Lon_proteas"/>
    <property type="match status" value="1"/>
</dbReference>
<dbReference type="Proteomes" id="UP000184001">
    <property type="component" value="Unassembled WGS sequence"/>
</dbReference>
<feature type="active site" evidence="8 11">
    <location>
        <position position="576"/>
    </location>
</feature>
<evidence type="ECO:0000256" key="3">
    <source>
        <dbReference type="ARBA" id="ARBA00022801"/>
    </source>
</evidence>
<evidence type="ECO:0000256" key="4">
    <source>
        <dbReference type="ARBA" id="ARBA00022825"/>
    </source>
</evidence>
<dbReference type="Gene3D" id="3.40.50.300">
    <property type="entry name" value="P-loop containing nucleotide triphosphate hydrolases"/>
    <property type="match status" value="1"/>
</dbReference>
<evidence type="ECO:0000256" key="1">
    <source>
        <dbReference type="ARBA" id="ARBA00022670"/>
    </source>
</evidence>
<sequence length="673" mass="74724">MRFFSKPEDVAPVPEPTLTMQEELRIAVEKSKLPENVRHIALEELTKLDRTDSSFAEFGLGVTYVELLLSLPWNISSQDNLELEHAVTVLNQEHFGLNGVKQRILEYLASNITCHIKKSTVLVVDDEQISRDNMAYSLDKLSCEVLTASNGLEAVDILEERNVDCIVTDLKMQKMDGLELLNYVQEKWPDTKLIIVTGYATVDNAIGALKKGALHYLPKPINLEILRNAVQEILEQQKQACSVSGPILCFTGPPGTGKTSIGKSVANALSRKFIRLSLAGMRDEAELRGHRRTYVGAMAGRIISELNKCGVNNPVFMLDEIDKIGQDFRGDPASVLLEILDPEQNRHFLDYYLDTPFDLSKVMFITTANMVDNLPAPLRDRMEIIPFSCYTLNEKKQIGLDYLAPRQLRTLGYSQNEIAFTPEAMSTLISGYTRDAGLRSVNREIGNVCRKINLQILQQLKKPPITISSEDIVSLLGYERYTFEAATAQPLIGVTTGLVWSEYGGQLIYIETAKMKGSGRLIMTGSLGEVLKESAQTALSFLRSNATKFSIDENLFEQRDIHVHIPAGDISKDGASAGVTIVMALLSLLTKRPARRDVALTGEFTLSGRILPVGGLREKILAAQQAGVRVILLPERNKKEVQVMNDEVRNAAELHFVSSINEIVEHVLLPSAD</sequence>
<dbReference type="SUPFAM" id="SSF52540">
    <property type="entry name" value="P-loop containing nucleoside triphosphate hydrolases"/>
    <property type="match status" value="1"/>
</dbReference>
<evidence type="ECO:0000256" key="5">
    <source>
        <dbReference type="ARBA" id="ARBA00022840"/>
    </source>
</evidence>
<dbReference type="InterPro" id="IPR003593">
    <property type="entry name" value="AAA+_ATPase"/>
</dbReference>
<dbReference type="PANTHER" id="PTHR10046">
    <property type="entry name" value="ATP DEPENDENT LON PROTEASE FAMILY MEMBER"/>
    <property type="match status" value="1"/>
</dbReference>
<dbReference type="InterPro" id="IPR001789">
    <property type="entry name" value="Sig_transdc_resp-reg_receiver"/>
</dbReference>
<dbReference type="AlphaFoldDB" id="A0A8G2FHA2"/>
<feature type="domain" description="Response regulatory" evidence="12">
    <location>
        <begin position="120"/>
        <end position="234"/>
    </location>
</feature>
<organism evidence="14 15">
    <name type="scientific">Halodesulfovibrio aestuarii</name>
    <dbReference type="NCBI Taxonomy" id="126333"/>
    <lineage>
        <taxon>Bacteria</taxon>
        <taxon>Pseudomonadati</taxon>
        <taxon>Thermodesulfobacteriota</taxon>
        <taxon>Desulfovibrionia</taxon>
        <taxon>Desulfovibrionales</taxon>
        <taxon>Desulfovibrionaceae</taxon>
        <taxon>Halodesulfovibrio</taxon>
    </lineage>
</organism>
<dbReference type="Gene3D" id="1.10.8.60">
    <property type="match status" value="1"/>
</dbReference>
<dbReference type="GO" id="GO:0005524">
    <property type="term" value="F:ATP binding"/>
    <property type="evidence" value="ECO:0007669"/>
    <property type="project" value="UniProtKB-KW"/>
</dbReference>
<evidence type="ECO:0000259" key="13">
    <source>
        <dbReference type="PROSITE" id="PS51786"/>
    </source>
</evidence>
<dbReference type="InterPro" id="IPR004815">
    <property type="entry name" value="Lon_bac/euk-typ"/>
</dbReference>
<dbReference type="SMART" id="SM00382">
    <property type="entry name" value="AAA"/>
    <property type="match status" value="1"/>
</dbReference>
<dbReference type="PROSITE" id="PS51786">
    <property type="entry name" value="LON_PROTEOLYTIC"/>
    <property type="match status" value="1"/>
</dbReference>
<evidence type="ECO:0000256" key="9">
    <source>
        <dbReference type="PIRSR" id="PIRSR001174-2"/>
    </source>
</evidence>
<dbReference type="EC" id="3.4.21.53" evidence="7 11"/>
<dbReference type="InterPro" id="IPR054594">
    <property type="entry name" value="Lon_lid"/>
</dbReference>
<dbReference type="CDD" id="cd17536">
    <property type="entry name" value="REC_YesN-like"/>
    <property type="match status" value="1"/>
</dbReference>
<dbReference type="Pfam" id="PF00004">
    <property type="entry name" value="AAA"/>
    <property type="match status" value="1"/>
</dbReference>
<keyword evidence="3 11" id="KW-0378">Hydrolase</keyword>
<keyword evidence="5 9" id="KW-0067">ATP-binding</keyword>
<comment type="similarity">
    <text evidence="11">Belongs to the peptidase S16 family.</text>
</comment>
<dbReference type="GO" id="GO:0030163">
    <property type="term" value="P:protein catabolic process"/>
    <property type="evidence" value="ECO:0007669"/>
    <property type="project" value="InterPro"/>
</dbReference>
<feature type="active site" evidence="8 11">
    <location>
        <position position="619"/>
    </location>
</feature>
<dbReference type="GO" id="GO:0006508">
    <property type="term" value="P:proteolysis"/>
    <property type="evidence" value="ECO:0007669"/>
    <property type="project" value="UniProtKB-KW"/>
</dbReference>
<evidence type="ECO:0000256" key="2">
    <source>
        <dbReference type="ARBA" id="ARBA00022741"/>
    </source>
</evidence>
<keyword evidence="4 11" id="KW-0720">Serine protease</keyword>
<dbReference type="GO" id="GO:0004252">
    <property type="term" value="F:serine-type endopeptidase activity"/>
    <property type="evidence" value="ECO:0007669"/>
    <property type="project" value="UniProtKB-UniRule"/>
</dbReference>
<evidence type="ECO:0000256" key="7">
    <source>
        <dbReference type="ARBA" id="ARBA00066743"/>
    </source>
</evidence>
<evidence type="ECO:0000259" key="12">
    <source>
        <dbReference type="PROSITE" id="PS50110"/>
    </source>
</evidence>
<evidence type="ECO:0000256" key="6">
    <source>
        <dbReference type="ARBA" id="ARBA00050665"/>
    </source>
</evidence>
<evidence type="ECO:0000313" key="14">
    <source>
        <dbReference type="EMBL" id="SHI80617.1"/>
    </source>
</evidence>
<comment type="catalytic activity">
    <reaction evidence="6 11">
        <text>Hydrolysis of proteins in presence of ATP.</text>
        <dbReference type="EC" id="3.4.21.53"/>
    </reaction>
</comment>
<dbReference type="CDD" id="cd19500">
    <property type="entry name" value="RecA-like_Lon"/>
    <property type="match status" value="1"/>
</dbReference>
<reference evidence="14 15" key="1">
    <citation type="submission" date="2016-11" db="EMBL/GenBank/DDBJ databases">
        <authorList>
            <person name="Varghese N."/>
            <person name="Submissions S."/>
        </authorList>
    </citation>
    <scope>NUCLEOTIDE SEQUENCE [LARGE SCALE GENOMIC DNA]</scope>
    <source>
        <strain evidence="14 15">DSM 17919</strain>
    </source>
</reference>
<feature type="modified residue" description="4-aspartylphosphate" evidence="10">
    <location>
        <position position="169"/>
    </location>
</feature>
<gene>
    <name evidence="14" type="ORF">SAMN05660830_01057</name>
</gene>
<evidence type="ECO:0000256" key="11">
    <source>
        <dbReference type="PROSITE-ProRule" id="PRU01122"/>
    </source>
</evidence>
<dbReference type="PRINTS" id="PR00830">
    <property type="entry name" value="ENDOLAPTASE"/>
</dbReference>
<dbReference type="InterPro" id="IPR027065">
    <property type="entry name" value="Lon_Prtase"/>
</dbReference>
<dbReference type="SUPFAM" id="SSF54211">
    <property type="entry name" value="Ribosomal protein S5 domain 2-like"/>
    <property type="match status" value="1"/>
</dbReference>
<dbReference type="RefSeq" id="WP_020002172.1">
    <property type="nucleotide sequence ID" value="NZ_CP192217.1"/>
</dbReference>
<comment type="caution">
    <text evidence="14">The sequence shown here is derived from an EMBL/GenBank/DDBJ whole genome shotgun (WGS) entry which is preliminary data.</text>
</comment>
<dbReference type="Pfam" id="PF00072">
    <property type="entry name" value="Response_reg"/>
    <property type="match status" value="1"/>
</dbReference>
<dbReference type="Pfam" id="PF22667">
    <property type="entry name" value="Lon_lid"/>
    <property type="match status" value="1"/>
</dbReference>
<dbReference type="InterPro" id="IPR011006">
    <property type="entry name" value="CheY-like_superfamily"/>
</dbReference>
<dbReference type="InterPro" id="IPR027417">
    <property type="entry name" value="P-loop_NTPase"/>
</dbReference>
<protein>
    <recommendedName>
        <fullName evidence="7 11">endopeptidase La</fullName>
        <ecNumber evidence="7 11">3.4.21.53</ecNumber>
    </recommendedName>
</protein>
<evidence type="ECO:0000256" key="10">
    <source>
        <dbReference type="PROSITE-ProRule" id="PRU00169"/>
    </source>
</evidence>
<dbReference type="Gene3D" id="3.40.50.2300">
    <property type="match status" value="1"/>
</dbReference>
<evidence type="ECO:0000256" key="8">
    <source>
        <dbReference type="PIRSR" id="PIRSR001174-1"/>
    </source>
</evidence>
<dbReference type="FunFam" id="3.40.50.300:FF:000021">
    <property type="entry name" value="Lon protease homolog"/>
    <property type="match status" value="1"/>
</dbReference>
<evidence type="ECO:0000313" key="15">
    <source>
        <dbReference type="Proteomes" id="UP000184001"/>
    </source>
</evidence>
<keyword evidence="2 9" id="KW-0547">Nucleotide-binding</keyword>
<dbReference type="GO" id="GO:0016887">
    <property type="term" value="F:ATP hydrolysis activity"/>
    <property type="evidence" value="ECO:0007669"/>
    <property type="project" value="InterPro"/>
</dbReference>
<keyword evidence="10" id="KW-0597">Phosphoprotein</keyword>
<name>A0A8G2FHA2_9BACT</name>
<dbReference type="EMBL" id="FQZR01000002">
    <property type="protein sequence ID" value="SHI80617.1"/>
    <property type="molecule type" value="Genomic_DNA"/>
</dbReference>
<dbReference type="SUPFAM" id="SSF52172">
    <property type="entry name" value="CheY-like"/>
    <property type="match status" value="1"/>
</dbReference>
<dbReference type="GO" id="GO:0004176">
    <property type="term" value="F:ATP-dependent peptidase activity"/>
    <property type="evidence" value="ECO:0007669"/>
    <property type="project" value="UniProtKB-UniRule"/>
</dbReference>
<dbReference type="InterPro" id="IPR014721">
    <property type="entry name" value="Ribsml_uS5_D2-typ_fold_subgr"/>
</dbReference>
<proteinExistence type="inferred from homology"/>
<dbReference type="SMART" id="SM00448">
    <property type="entry name" value="REC"/>
    <property type="match status" value="1"/>
</dbReference>
<dbReference type="InterPro" id="IPR008269">
    <property type="entry name" value="Lon_proteolytic"/>
</dbReference>
<dbReference type="GO" id="GO:0000160">
    <property type="term" value="P:phosphorelay signal transduction system"/>
    <property type="evidence" value="ECO:0007669"/>
    <property type="project" value="InterPro"/>
</dbReference>